<feature type="region of interest" description="Disordered" evidence="1">
    <location>
        <begin position="364"/>
        <end position="397"/>
    </location>
</feature>
<accession>A0A7Y9DV12</accession>
<sequence>MAISDIKEFAHLTEADVEALGEEFDQIRRDVEATRGAADEEYIRSIIKTQRRIEIAGRAALFGSVVPPLWMAGAALLGVAKILENMEIGHNVMHGQWDWMNDPEIHSATWEWDNVCPAEQWKHSHNYLHHTYTNVLGKDKDVGYEILRVTSDQKWNPVNLGQPVFNTLLMLLFQHGVAIHDLDIEGLLRRDIQDPEEFKAKLEQVGRKMRKQMGKDYILFPLLTGPFFITTLTANLTANLIRNVWSYAIIFCGHFPDGAEVFTEDQLENETQGEWYLRQLLGSANFTGNRLMHVMSGSLGYQIEHHLFPDLPSNRYPEIAERVKEICAKYDLPYNIGPFPKQFWKSIRTIWRLALPNKKFAAEQEAHESEGLRRENATSTPAAEADARRAAQEPVAA</sequence>
<dbReference type="RefSeq" id="WP_179793770.1">
    <property type="nucleotide sequence ID" value="NZ_BAABHP010000007.1"/>
</dbReference>
<reference evidence="4 5" key="1">
    <citation type="submission" date="2020-07" db="EMBL/GenBank/DDBJ databases">
        <title>Sequencing the genomes of 1000 actinobacteria strains.</title>
        <authorList>
            <person name="Klenk H.-P."/>
        </authorList>
    </citation>
    <scope>NUCLEOTIDE SEQUENCE [LARGE SCALE GENOMIC DNA]</scope>
    <source>
        <strain evidence="4 5">DSM 45772</strain>
    </source>
</reference>
<dbReference type="InterPro" id="IPR005804">
    <property type="entry name" value="FA_desaturase_dom"/>
</dbReference>
<gene>
    <name evidence="4" type="ORF">BJ983_002135</name>
</gene>
<dbReference type="GO" id="GO:0008610">
    <property type="term" value="P:lipid biosynthetic process"/>
    <property type="evidence" value="ECO:0007669"/>
    <property type="project" value="UniProtKB-ARBA"/>
</dbReference>
<organism evidence="4 5">
    <name type="scientific">Actinomycetospora corticicola</name>
    <dbReference type="NCBI Taxonomy" id="663602"/>
    <lineage>
        <taxon>Bacteria</taxon>
        <taxon>Bacillati</taxon>
        <taxon>Actinomycetota</taxon>
        <taxon>Actinomycetes</taxon>
        <taxon>Pseudonocardiales</taxon>
        <taxon>Pseudonocardiaceae</taxon>
        <taxon>Actinomycetospora</taxon>
    </lineage>
</organism>
<keyword evidence="2" id="KW-0472">Membrane</keyword>
<keyword evidence="5" id="KW-1185">Reference proteome</keyword>
<evidence type="ECO:0000313" key="4">
    <source>
        <dbReference type="EMBL" id="NYD36033.1"/>
    </source>
</evidence>
<evidence type="ECO:0000256" key="1">
    <source>
        <dbReference type="SAM" id="MobiDB-lite"/>
    </source>
</evidence>
<dbReference type="PANTHER" id="PTHR19353:SF19">
    <property type="entry name" value="DELTA(5) FATTY ACID DESATURASE C-RELATED"/>
    <property type="match status" value="1"/>
</dbReference>
<feature type="domain" description="Fatty acid desaturase" evidence="3">
    <location>
        <begin position="69"/>
        <end position="335"/>
    </location>
</feature>
<dbReference type="EC" id="1.14.19.3" evidence="4"/>
<dbReference type="CDD" id="cd03506">
    <property type="entry name" value="Delta6-FADS-like"/>
    <property type="match status" value="1"/>
</dbReference>
<feature type="compositionally biased region" description="Basic and acidic residues" evidence="1">
    <location>
        <begin position="364"/>
        <end position="376"/>
    </location>
</feature>
<dbReference type="GO" id="GO:0016213">
    <property type="term" value="F:acyl-CoA 6-desaturase activity"/>
    <property type="evidence" value="ECO:0007669"/>
    <property type="project" value="UniProtKB-EC"/>
</dbReference>
<dbReference type="Proteomes" id="UP000535890">
    <property type="component" value="Unassembled WGS sequence"/>
</dbReference>
<evidence type="ECO:0000259" key="3">
    <source>
        <dbReference type="Pfam" id="PF00487"/>
    </source>
</evidence>
<keyword evidence="2" id="KW-1133">Transmembrane helix</keyword>
<dbReference type="PANTHER" id="PTHR19353">
    <property type="entry name" value="FATTY ACID DESATURASE 2"/>
    <property type="match status" value="1"/>
</dbReference>
<protein>
    <submittedName>
        <fullName evidence="4">Linoleoyl-CoA desaturase</fullName>
        <ecNumber evidence="4">1.14.19.3</ecNumber>
    </submittedName>
</protein>
<evidence type="ECO:0000313" key="5">
    <source>
        <dbReference type="Proteomes" id="UP000535890"/>
    </source>
</evidence>
<comment type="caution">
    <text evidence="4">The sequence shown here is derived from an EMBL/GenBank/DDBJ whole genome shotgun (WGS) entry which is preliminary data.</text>
</comment>
<feature type="transmembrane region" description="Helical" evidence="2">
    <location>
        <begin position="217"/>
        <end position="236"/>
    </location>
</feature>
<dbReference type="AlphaFoldDB" id="A0A7Y9DV12"/>
<proteinExistence type="predicted"/>
<dbReference type="GO" id="GO:0016020">
    <property type="term" value="C:membrane"/>
    <property type="evidence" value="ECO:0007669"/>
    <property type="project" value="TreeGrafter"/>
</dbReference>
<dbReference type="EMBL" id="JACCBN010000001">
    <property type="protein sequence ID" value="NYD36033.1"/>
    <property type="molecule type" value="Genomic_DNA"/>
</dbReference>
<dbReference type="InterPro" id="IPR012171">
    <property type="entry name" value="Fatty_acid_desaturase"/>
</dbReference>
<dbReference type="Pfam" id="PF00487">
    <property type="entry name" value="FA_desaturase"/>
    <property type="match status" value="1"/>
</dbReference>
<keyword evidence="4" id="KW-0560">Oxidoreductase</keyword>
<evidence type="ECO:0000256" key="2">
    <source>
        <dbReference type="SAM" id="Phobius"/>
    </source>
</evidence>
<keyword evidence="2" id="KW-0812">Transmembrane</keyword>
<name>A0A7Y9DV12_9PSEU</name>